<organism evidence="1 2">
    <name type="scientific">Teratosphaeria nubilosa</name>
    <dbReference type="NCBI Taxonomy" id="161662"/>
    <lineage>
        <taxon>Eukaryota</taxon>
        <taxon>Fungi</taxon>
        <taxon>Dikarya</taxon>
        <taxon>Ascomycota</taxon>
        <taxon>Pezizomycotina</taxon>
        <taxon>Dothideomycetes</taxon>
        <taxon>Dothideomycetidae</taxon>
        <taxon>Mycosphaerellales</taxon>
        <taxon>Teratosphaeriaceae</taxon>
        <taxon>Teratosphaeria</taxon>
    </lineage>
</organism>
<dbReference type="Proteomes" id="UP000799436">
    <property type="component" value="Unassembled WGS sequence"/>
</dbReference>
<dbReference type="EMBL" id="ML995834">
    <property type="protein sequence ID" value="KAF2769389.1"/>
    <property type="molecule type" value="Genomic_DNA"/>
</dbReference>
<evidence type="ECO:0000313" key="1">
    <source>
        <dbReference type="EMBL" id="KAF2769389.1"/>
    </source>
</evidence>
<proteinExistence type="predicted"/>
<accession>A0A6G1L9Y9</accession>
<sequence>MIEAFTSPPLSVLLSQSLLAIDDDFHGTIVRALASKTTCRTTSTDALSGDSAYILNLCMPPPSSYTHQGTVGYTPSVYGRGLRPCQTLMSTIISALPDRPTGHNRQLVTQIRLLIASDCAHA</sequence>
<dbReference type="AlphaFoldDB" id="A0A6G1L9Y9"/>
<name>A0A6G1L9Y9_9PEZI</name>
<reference evidence="1" key="1">
    <citation type="journal article" date="2020" name="Stud. Mycol.">
        <title>101 Dothideomycetes genomes: a test case for predicting lifestyles and emergence of pathogens.</title>
        <authorList>
            <person name="Haridas S."/>
            <person name="Albert R."/>
            <person name="Binder M."/>
            <person name="Bloem J."/>
            <person name="Labutti K."/>
            <person name="Salamov A."/>
            <person name="Andreopoulos B."/>
            <person name="Baker S."/>
            <person name="Barry K."/>
            <person name="Bills G."/>
            <person name="Bluhm B."/>
            <person name="Cannon C."/>
            <person name="Castanera R."/>
            <person name="Culley D."/>
            <person name="Daum C."/>
            <person name="Ezra D."/>
            <person name="Gonzalez J."/>
            <person name="Henrissat B."/>
            <person name="Kuo A."/>
            <person name="Liang C."/>
            <person name="Lipzen A."/>
            <person name="Lutzoni F."/>
            <person name="Magnuson J."/>
            <person name="Mondo S."/>
            <person name="Nolan M."/>
            <person name="Ohm R."/>
            <person name="Pangilinan J."/>
            <person name="Park H.-J."/>
            <person name="Ramirez L."/>
            <person name="Alfaro M."/>
            <person name="Sun H."/>
            <person name="Tritt A."/>
            <person name="Yoshinaga Y."/>
            <person name="Zwiers L.-H."/>
            <person name="Turgeon B."/>
            <person name="Goodwin S."/>
            <person name="Spatafora J."/>
            <person name="Crous P."/>
            <person name="Grigoriev I."/>
        </authorList>
    </citation>
    <scope>NUCLEOTIDE SEQUENCE</scope>
    <source>
        <strain evidence="1">CBS 116005</strain>
    </source>
</reference>
<protein>
    <submittedName>
        <fullName evidence="1">Uncharacterized protein</fullName>
    </submittedName>
</protein>
<gene>
    <name evidence="1" type="ORF">EJ03DRAFT_95956</name>
</gene>
<keyword evidence="2" id="KW-1185">Reference proteome</keyword>
<evidence type="ECO:0000313" key="2">
    <source>
        <dbReference type="Proteomes" id="UP000799436"/>
    </source>
</evidence>